<dbReference type="InterPro" id="IPR057135">
    <property type="entry name" value="At4g27190-like_LRR"/>
</dbReference>
<comment type="similarity">
    <text evidence="1">Belongs to the disease resistance NB-LRR family.</text>
</comment>
<dbReference type="OrthoDB" id="1579323at2759"/>
<sequence>MAEAIVSSTVGKVADLLFGKVIKEINHIRNCTENVEKFKTEVEMLKVMRGKVQQQIEIANSKGDNLITGVEDWVEKADTEISKAEAFLNEEANAKKTCFKIGLCGNWHTLYHYGKTATKMSPYLLQHQEVGKGYETCVSVYTPAPGPLEVYQNKNLDDIATQNSALGDIITAIEDEDKSKQIIGIYGIGGVGKTTLAMEVSARVKHVFAAVAFTTVSQTVSVEKIKNDIGDATKRIMKGEKILIILDDVWEKVELEKLCIPCGINHMNCKILLTSRSEYVCEKMNAHKICVNALPEKEAWILFKRVVGEEVERETDLKQVAMKVAEECGGLPLFLNAVGNALKNKSIEDWDKALTRLQEHAPTRVDPEIGKAFTRLKLSYDFLDNNEARLCFLLCSMFEEDKEIWLEDLVQYAVGLAKFHGLKSMDDARQRVEDAVKILTSSGLLLKLDDKEYTKMHDVVRDVALLIASEGDGKSKFLVEAGKGFTEWLPRKNELESYTGISLMKNNISKLPNYELHLPHLDIFLISVNDKLPMFSDELIRGMKEVRVLDMSWCEVQPLPQSFKFLTKLRMLDLQGNKSLHDISILGEMQDLEILILNFTGIKEIPQEIGLLVNLRRLEAIGCENLYHVAPGVISKLWRLEELLIGFMWMLEGICERIVEIMNLSNLTYLALHVPRFGMIPEGFNPQKLKGFVIQIGGYFEYYSAANLKRRHLVIQTDYAESSFLKWNKQLIEACDTTDLDSIQNLNNILPQLYHEGFNELEHINLYKCRYVSCLIDTANWDQLHTFNLPKHIVEGKIKEMFLGKLKHLRLVRLQNLVVLWKCPDEYISLSNLVTLEIIECDELVKVFPVSVAQGLVNLQNLTVAMCGSLEEVIWDGDEETSKSETEHSEYTVFRSLAKINLYELERLERFYSGHSTIKYPSLVDADIEYCPSMKMWGPGIHETPKLKFVYPYVQLDGPDATINYAVNKLLETEKHRWELRFAKRVLRQHRRKQKMKIQ</sequence>
<dbReference type="InterPro" id="IPR027417">
    <property type="entry name" value="P-loop_NTPase"/>
</dbReference>
<dbReference type="Gene3D" id="3.80.10.10">
    <property type="entry name" value="Ribonuclease Inhibitor"/>
    <property type="match status" value="2"/>
</dbReference>
<dbReference type="GO" id="GO:0006952">
    <property type="term" value="P:defense response"/>
    <property type="evidence" value="ECO:0007669"/>
    <property type="project" value="UniProtKB-KW"/>
</dbReference>
<keyword evidence="2" id="KW-0433">Leucine-rich repeat</keyword>
<dbReference type="InterPro" id="IPR032675">
    <property type="entry name" value="LRR_dom_sf"/>
</dbReference>
<name>A0A2U1KIZ2_ARTAN</name>
<comment type="caution">
    <text evidence="8">The sequence shown here is derived from an EMBL/GenBank/DDBJ whole genome shotgun (WGS) entry which is preliminary data.</text>
</comment>
<dbReference type="AlphaFoldDB" id="A0A2U1KIZ2"/>
<dbReference type="SUPFAM" id="SSF52047">
    <property type="entry name" value="RNI-like"/>
    <property type="match status" value="1"/>
</dbReference>
<dbReference type="Pfam" id="PF23247">
    <property type="entry name" value="LRR_RPS2"/>
    <property type="match status" value="1"/>
</dbReference>
<dbReference type="Gene3D" id="1.10.8.430">
    <property type="entry name" value="Helical domain of apoptotic protease-activating factors"/>
    <property type="match status" value="1"/>
</dbReference>
<dbReference type="PANTHER" id="PTHR33463:SF198">
    <property type="entry name" value="RPP4C3"/>
    <property type="match status" value="1"/>
</dbReference>
<dbReference type="SUPFAM" id="SSF52058">
    <property type="entry name" value="L domain-like"/>
    <property type="match status" value="1"/>
</dbReference>
<dbReference type="InterPro" id="IPR042197">
    <property type="entry name" value="Apaf_helical"/>
</dbReference>
<dbReference type="SUPFAM" id="SSF52540">
    <property type="entry name" value="P-loop containing nucleoside triphosphate hydrolases"/>
    <property type="match status" value="1"/>
</dbReference>
<keyword evidence="5" id="KW-0547">Nucleotide-binding</keyword>
<organism evidence="8 9">
    <name type="scientific">Artemisia annua</name>
    <name type="common">Sweet wormwood</name>
    <dbReference type="NCBI Taxonomy" id="35608"/>
    <lineage>
        <taxon>Eukaryota</taxon>
        <taxon>Viridiplantae</taxon>
        <taxon>Streptophyta</taxon>
        <taxon>Embryophyta</taxon>
        <taxon>Tracheophyta</taxon>
        <taxon>Spermatophyta</taxon>
        <taxon>Magnoliopsida</taxon>
        <taxon>eudicotyledons</taxon>
        <taxon>Gunneridae</taxon>
        <taxon>Pentapetalae</taxon>
        <taxon>asterids</taxon>
        <taxon>campanulids</taxon>
        <taxon>Asterales</taxon>
        <taxon>Asteraceae</taxon>
        <taxon>Asteroideae</taxon>
        <taxon>Anthemideae</taxon>
        <taxon>Artemisiinae</taxon>
        <taxon>Artemisia</taxon>
    </lineage>
</organism>
<evidence type="ECO:0000256" key="1">
    <source>
        <dbReference type="ARBA" id="ARBA00008894"/>
    </source>
</evidence>
<keyword evidence="5" id="KW-0067">ATP-binding</keyword>
<evidence type="ECO:0000259" key="6">
    <source>
        <dbReference type="Pfam" id="PF00931"/>
    </source>
</evidence>
<evidence type="ECO:0000259" key="7">
    <source>
        <dbReference type="Pfam" id="PF23247"/>
    </source>
</evidence>
<evidence type="ECO:0000256" key="3">
    <source>
        <dbReference type="ARBA" id="ARBA00022737"/>
    </source>
</evidence>
<dbReference type="InterPro" id="IPR036388">
    <property type="entry name" value="WH-like_DNA-bd_sf"/>
</dbReference>
<dbReference type="PANTHER" id="PTHR33463">
    <property type="entry name" value="NB-ARC DOMAIN-CONTAINING PROTEIN-RELATED"/>
    <property type="match status" value="1"/>
</dbReference>
<accession>A0A2U1KIZ2</accession>
<dbReference type="InterPro" id="IPR002182">
    <property type="entry name" value="NB-ARC"/>
</dbReference>
<keyword evidence="9" id="KW-1185">Reference proteome</keyword>
<protein>
    <submittedName>
        <fullName evidence="8">NB-ARC domains-containing protein</fullName>
    </submittedName>
</protein>
<evidence type="ECO:0000256" key="5">
    <source>
        <dbReference type="ARBA" id="ARBA00022840"/>
    </source>
</evidence>
<dbReference type="STRING" id="35608.A0A2U1KIZ2"/>
<feature type="domain" description="NB-ARC" evidence="6">
    <location>
        <begin position="172"/>
        <end position="230"/>
    </location>
</feature>
<dbReference type="Proteomes" id="UP000245207">
    <property type="component" value="Unassembled WGS sequence"/>
</dbReference>
<keyword evidence="4" id="KW-0611">Plant defense</keyword>
<dbReference type="Gene3D" id="3.40.50.300">
    <property type="entry name" value="P-loop containing nucleotide triphosphate hydrolases"/>
    <property type="match status" value="1"/>
</dbReference>
<evidence type="ECO:0000313" key="9">
    <source>
        <dbReference type="Proteomes" id="UP000245207"/>
    </source>
</evidence>
<dbReference type="PRINTS" id="PR00364">
    <property type="entry name" value="DISEASERSIST"/>
</dbReference>
<dbReference type="GO" id="GO:0005524">
    <property type="term" value="F:ATP binding"/>
    <property type="evidence" value="ECO:0007669"/>
    <property type="project" value="UniProtKB-KW"/>
</dbReference>
<gene>
    <name evidence="8" type="ORF">CTI12_AA597110</name>
</gene>
<evidence type="ECO:0000256" key="4">
    <source>
        <dbReference type="ARBA" id="ARBA00022821"/>
    </source>
</evidence>
<reference evidence="8 9" key="1">
    <citation type="journal article" date="2018" name="Mol. Plant">
        <title>The genome of Artemisia annua provides insight into the evolution of Asteraceae family and artemisinin biosynthesis.</title>
        <authorList>
            <person name="Shen Q."/>
            <person name="Zhang L."/>
            <person name="Liao Z."/>
            <person name="Wang S."/>
            <person name="Yan T."/>
            <person name="Shi P."/>
            <person name="Liu M."/>
            <person name="Fu X."/>
            <person name="Pan Q."/>
            <person name="Wang Y."/>
            <person name="Lv Z."/>
            <person name="Lu X."/>
            <person name="Zhang F."/>
            <person name="Jiang W."/>
            <person name="Ma Y."/>
            <person name="Chen M."/>
            <person name="Hao X."/>
            <person name="Li L."/>
            <person name="Tang Y."/>
            <person name="Lv G."/>
            <person name="Zhou Y."/>
            <person name="Sun X."/>
            <person name="Brodelius P.E."/>
            <person name="Rose J.K.C."/>
            <person name="Tang K."/>
        </authorList>
    </citation>
    <scope>NUCLEOTIDE SEQUENCE [LARGE SCALE GENOMIC DNA]</scope>
    <source>
        <strain evidence="9">cv. Huhao1</strain>
        <tissue evidence="8">Leaf</tissue>
    </source>
</reference>
<dbReference type="InterPro" id="IPR050905">
    <property type="entry name" value="Plant_NBS-LRR"/>
</dbReference>
<proteinExistence type="inferred from homology"/>
<feature type="domain" description="Disease resistance protein At4g27190-like leucine-rich repeats" evidence="7">
    <location>
        <begin position="740"/>
        <end position="868"/>
    </location>
</feature>
<evidence type="ECO:0000256" key="2">
    <source>
        <dbReference type="ARBA" id="ARBA00022614"/>
    </source>
</evidence>
<feature type="domain" description="NB-ARC" evidence="6">
    <location>
        <begin position="234"/>
        <end position="309"/>
    </location>
</feature>
<dbReference type="Gene3D" id="1.10.10.10">
    <property type="entry name" value="Winged helix-like DNA-binding domain superfamily/Winged helix DNA-binding domain"/>
    <property type="match status" value="1"/>
</dbReference>
<dbReference type="Pfam" id="PF00931">
    <property type="entry name" value="NB-ARC"/>
    <property type="match status" value="2"/>
</dbReference>
<dbReference type="EMBL" id="PKPP01017750">
    <property type="protein sequence ID" value="PWA36725.1"/>
    <property type="molecule type" value="Genomic_DNA"/>
</dbReference>
<dbReference type="GO" id="GO:0043531">
    <property type="term" value="F:ADP binding"/>
    <property type="evidence" value="ECO:0007669"/>
    <property type="project" value="InterPro"/>
</dbReference>
<evidence type="ECO:0000313" key="8">
    <source>
        <dbReference type="EMBL" id="PWA36725.1"/>
    </source>
</evidence>
<keyword evidence="3" id="KW-0677">Repeat</keyword>